<reference evidence="2" key="2">
    <citation type="submission" date="2020-09" db="EMBL/GenBank/DDBJ databases">
        <authorList>
            <person name="Sun Q."/>
            <person name="Ohkuma M."/>
        </authorList>
    </citation>
    <scope>NUCLEOTIDE SEQUENCE</scope>
    <source>
        <strain evidence="2">JCM 31311</strain>
    </source>
</reference>
<dbReference type="PANTHER" id="PTHR43682:SF1">
    <property type="entry name" value="LACTATE UTILIZATION PROTEIN C"/>
    <property type="match status" value="1"/>
</dbReference>
<protein>
    <submittedName>
        <fullName evidence="2">Lactate utilization protein C</fullName>
    </submittedName>
</protein>
<name>A0A918F4E0_9DEIO</name>
<organism evidence="2 3">
    <name type="scientific">Deinococcus ruber</name>
    <dbReference type="NCBI Taxonomy" id="1848197"/>
    <lineage>
        <taxon>Bacteria</taxon>
        <taxon>Thermotogati</taxon>
        <taxon>Deinococcota</taxon>
        <taxon>Deinococci</taxon>
        <taxon>Deinococcales</taxon>
        <taxon>Deinococcaceae</taxon>
        <taxon>Deinococcus</taxon>
    </lineage>
</organism>
<proteinExistence type="predicted"/>
<dbReference type="EMBL" id="BMQL01000006">
    <property type="protein sequence ID" value="GGR03276.1"/>
    <property type="molecule type" value="Genomic_DNA"/>
</dbReference>
<evidence type="ECO:0000313" key="3">
    <source>
        <dbReference type="Proteomes" id="UP000603865"/>
    </source>
</evidence>
<comment type="caution">
    <text evidence="2">The sequence shown here is derived from an EMBL/GenBank/DDBJ whole genome shotgun (WGS) entry which is preliminary data.</text>
</comment>
<feature type="domain" description="LUD" evidence="1">
    <location>
        <begin position="104"/>
        <end position="205"/>
    </location>
</feature>
<keyword evidence="3" id="KW-1185">Reference proteome</keyword>
<dbReference type="RefSeq" id="WP_189088998.1">
    <property type="nucleotide sequence ID" value="NZ_BMQL01000006.1"/>
</dbReference>
<reference evidence="2" key="1">
    <citation type="journal article" date="2014" name="Int. J. Syst. Evol. Microbiol.">
        <title>Complete genome sequence of Corynebacterium casei LMG S-19264T (=DSM 44701T), isolated from a smear-ripened cheese.</title>
        <authorList>
            <consortium name="US DOE Joint Genome Institute (JGI-PGF)"/>
            <person name="Walter F."/>
            <person name="Albersmeier A."/>
            <person name="Kalinowski J."/>
            <person name="Ruckert C."/>
        </authorList>
    </citation>
    <scope>NUCLEOTIDE SEQUENCE</scope>
    <source>
        <strain evidence="2">JCM 31311</strain>
    </source>
</reference>
<dbReference type="InterPro" id="IPR037171">
    <property type="entry name" value="NagB/RpiA_transferase-like"/>
</dbReference>
<dbReference type="PANTHER" id="PTHR43682">
    <property type="entry name" value="LACTATE UTILIZATION PROTEIN C"/>
    <property type="match status" value="1"/>
</dbReference>
<evidence type="ECO:0000259" key="1">
    <source>
        <dbReference type="Pfam" id="PF02589"/>
    </source>
</evidence>
<dbReference type="Pfam" id="PF02589">
    <property type="entry name" value="LUD_dom"/>
    <property type="match status" value="1"/>
</dbReference>
<dbReference type="AlphaFoldDB" id="A0A918F4E0"/>
<evidence type="ECO:0000313" key="2">
    <source>
        <dbReference type="EMBL" id="GGR03276.1"/>
    </source>
</evidence>
<dbReference type="Proteomes" id="UP000603865">
    <property type="component" value="Unassembled WGS sequence"/>
</dbReference>
<dbReference type="SUPFAM" id="SSF100950">
    <property type="entry name" value="NagB/RpiA/CoA transferase-like"/>
    <property type="match status" value="1"/>
</dbReference>
<accession>A0A918F4E0</accession>
<dbReference type="Gene3D" id="3.40.50.10420">
    <property type="entry name" value="NagB/RpiA/CoA transferase-like"/>
    <property type="match status" value="1"/>
</dbReference>
<sequence length="208" mass="21754">MKVSSEARLDILTRINRATGGQQPALERMPVLPSSRPRADIVAQFAEYAAEYRAHVQTVTESEVPGVLALLLAGKRVLVPGGLPAAWLAPLNTTPDAGQSHAELSSFGAVLTTCAAAIAETGTVVLDHGPGQGRRALTLIPDQHVCIVRADQVVDSVPEAVAALQAAITAGRPLTWISGPSATSDIELSRVEGVHGPRRLNILLIDSA</sequence>
<dbReference type="InterPro" id="IPR003741">
    <property type="entry name" value="LUD_dom"/>
</dbReference>
<gene>
    <name evidence="2" type="primary">lutC</name>
    <name evidence="2" type="ORF">GCM10008957_15180</name>
</gene>
<dbReference type="InterPro" id="IPR024185">
    <property type="entry name" value="FTHF_cligase-like_sf"/>
</dbReference>